<keyword evidence="1 3" id="KW-0853">WD repeat</keyword>
<evidence type="ECO:0000256" key="1">
    <source>
        <dbReference type="ARBA" id="ARBA00022574"/>
    </source>
</evidence>
<dbReference type="Gene3D" id="2.130.10.10">
    <property type="entry name" value="YVTN repeat-like/Quinoprotein amine dehydrogenase"/>
    <property type="match status" value="1"/>
</dbReference>
<sequence length="179" mass="19475">MPPAKLRVLWINARFTSSKRTSNYPFGLLEVIFQTAMDPLAGMDDSSTDDDAASQTTEDDPQVPERQPPAPPPNQSVPPPPPPATNTRDGPHYQLQHTMRGHTSSVSAVKFSPDGTLLASCANDKVVKIWSPFTGELIRNLNGHTKGLSDISWSADSVYLASASDDHTVRIWDVESVGH</sequence>
<reference evidence="5 6" key="1">
    <citation type="submission" date="2022-09" db="EMBL/GenBank/DDBJ databases">
        <authorList>
            <person name="Palmer J.M."/>
        </authorList>
    </citation>
    <scope>NUCLEOTIDE SEQUENCE [LARGE SCALE GENOMIC DNA]</scope>
    <source>
        <strain evidence="5 6">DSM 7382</strain>
    </source>
</reference>
<dbReference type="SUPFAM" id="SSF50978">
    <property type="entry name" value="WD40 repeat-like"/>
    <property type="match status" value="1"/>
</dbReference>
<dbReference type="PANTHER" id="PTHR19848">
    <property type="entry name" value="WD40 REPEAT PROTEIN"/>
    <property type="match status" value="1"/>
</dbReference>
<dbReference type="Proteomes" id="UP001385951">
    <property type="component" value="Unassembled WGS sequence"/>
</dbReference>
<feature type="compositionally biased region" description="Acidic residues" evidence="4">
    <location>
        <begin position="46"/>
        <end position="62"/>
    </location>
</feature>
<gene>
    <name evidence="5" type="ORF">QCA50_008966</name>
</gene>
<evidence type="ECO:0000256" key="4">
    <source>
        <dbReference type="SAM" id="MobiDB-lite"/>
    </source>
</evidence>
<protein>
    <submittedName>
        <fullName evidence="5">Uncharacterized protein</fullName>
    </submittedName>
</protein>
<dbReference type="PANTHER" id="PTHR19848:SF8">
    <property type="entry name" value="F-BOX AND WD REPEAT DOMAIN CONTAINING 7"/>
    <property type="match status" value="1"/>
</dbReference>
<dbReference type="EMBL" id="JASBNA010000012">
    <property type="protein sequence ID" value="KAK7687748.1"/>
    <property type="molecule type" value="Genomic_DNA"/>
</dbReference>
<evidence type="ECO:0000313" key="6">
    <source>
        <dbReference type="Proteomes" id="UP001385951"/>
    </source>
</evidence>
<dbReference type="PROSITE" id="PS00678">
    <property type="entry name" value="WD_REPEATS_1"/>
    <property type="match status" value="1"/>
</dbReference>
<dbReference type="InterPro" id="IPR036322">
    <property type="entry name" value="WD40_repeat_dom_sf"/>
</dbReference>
<name>A0AAW0G335_9APHY</name>
<keyword evidence="6" id="KW-1185">Reference proteome</keyword>
<comment type="caution">
    <text evidence="5">The sequence shown here is derived from an EMBL/GenBank/DDBJ whole genome shotgun (WGS) entry which is preliminary data.</text>
</comment>
<dbReference type="Pfam" id="PF00400">
    <property type="entry name" value="WD40"/>
    <property type="match status" value="2"/>
</dbReference>
<dbReference type="AlphaFoldDB" id="A0AAW0G335"/>
<feature type="repeat" description="WD" evidence="3">
    <location>
        <begin position="141"/>
        <end position="179"/>
    </location>
</feature>
<organism evidence="5 6">
    <name type="scientific">Cerrena zonata</name>
    <dbReference type="NCBI Taxonomy" id="2478898"/>
    <lineage>
        <taxon>Eukaryota</taxon>
        <taxon>Fungi</taxon>
        <taxon>Dikarya</taxon>
        <taxon>Basidiomycota</taxon>
        <taxon>Agaricomycotina</taxon>
        <taxon>Agaricomycetes</taxon>
        <taxon>Polyporales</taxon>
        <taxon>Cerrenaceae</taxon>
        <taxon>Cerrena</taxon>
    </lineage>
</organism>
<dbReference type="SMART" id="SM00320">
    <property type="entry name" value="WD40"/>
    <property type="match status" value="2"/>
</dbReference>
<dbReference type="InterPro" id="IPR015943">
    <property type="entry name" value="WD40/YVTN_repeat-like_dom_sf"/>
</dbReference>
<dbReference type="PROSITE" id="PS50294">
    <property type="entry name" value="WD_REPEATS_REGION"/>
    <property type="match status" value="2"/>
</dbReference>
<feature type="repeat" description="WD" evidence="3">
    <location>
        <begin position="99"/>
        <end position="140"/>
    </location>
</feature>
<dbReference type="InterPro" id="IPR019775">
    <property type="entry name" value="WD40_repeat_CS"/>
</dbReference>
<dbReference type="PROSITE" id="PS50082">
    <property type="entry name" value="WD_REPEATS_2"/>
    <property type="match status" value="2"/>
</dbReference>
<keyword evidence="2" id="KW-0677">Repeat</keyword>
<feature type="region of interest" description="Disordered" evidence="4">
    <location>
        <begin position="40"/>
        <end position="92"/>
    </location>
</feature>
<evidence type="ECO:0000256" key="3">
    <source>
        <dbReference type="PROSITE-ProRule" id="PRU00221"/>
    </source>
</evidence>
<feature type="compositionally biased region" description="Pro residues" evidence="4">
    <location>
        <begin position="66"/>
        <end position="84"/>
    </location>
</feature>
<evidence type="ECO:0000256" key="2">
    <source>
        <dbReference type="ARBA" id="ARBA00022737"/>
    </source>
</evidence>
<accession>A0AAW0G335</accession>
<proteinExistence type="predicted"/>
<dbReference type="InterPro" id="IPR001680">
    <property type="entry name" value="WD40_rpt"/>
</dbReference>
<evidence type="ECO:0000313" key="5">
    <source>
        <dbReference type="EMBL" id="KAK7687748.1"/>
    </source>
</evidence>